<evidence type="ECO:0000256" key="9">
    <source>
        <dbReference type="ARBA" id="ARBA00022723"/>
    </source>
</evidence>
<evidence type="ECO:0000256" key="6">
    <source>
        <dbReference type="ARBA" id="ARBA00012216"/>
    </source>
</evidence>
<evidence type="ECO:0000256" key="23">
    <source>
        <dbReference type="PIRSR" id="PIRSR039102-1"/>
    </source>
</evidence>
<feature type="binding site" evidence="24">
    <location>
        <begin position="352"/>
        <end position="353"/>
    </location>
    <ligand>
        <name>ATP</name>
        <dbReference type="ChEBI" id="CHEBI:30616"/>
    </ligand>
</feature>
<dbReference type="InterPro" id="IPR000291">
    <property type="entry name" value="D-Ala_lig_Van_CS"/>
</dbReference>
<dbReference type="FunFam" id="3.30.1490.20:FF:000007">
    <property type="entry name" value="D-alanine--D-alanine ligase"/>
    <property type="match status" value="1"/>
</dbReference>
<evidence type="ECO:0000256" key="16">
    <source>
        <dbReference type="ARBA" id="ARBA00023316"/>
    </source>
</evidence>
<dbReference type="InterPro" id="IPR016185">
    <property type="entry name" value="PreATP-grasp_dom_sf"/>
</dbReference>
<dbReference type="PROSITE" id="PS00844">
    <property type="entry name" value="DALA_DALA_LIGASE_2"/>
    <property type="match status" value="1"/>
</dbReference>
<dbReference type="GO" id="GO:0008360">
    <property type="term" value="P:regulation of cell shape"/>
    <property type="evidence" value="ECO:0007669"/>
    <property type="project" value="UniProtKB-KW"/>
</dbReference>
<dbReference type="InterPro" id="IPR011127">
    <property type="entry name" value="Dala_Dala_lig_N"/>
</dbReference>
<dbReference type="GO" id="GO:0008716">
    <property type="term" value="F:D-alanine-D-alanine ligase activity"/>
    <property type="evidence" value="ECO:0007669"/>
    <property type="project" value="UniProtKB-UniRule"/>
</dbReference>
<feature type="active site" evidence="23">
    <location>
        <position position="364"/>
    </location>
</feature>
<feature type="binding site" evidence="25">
    <location>
        <position position="340"/>
    </location>
    <ligand>
        <name>Mg(2+)</name>
        <dbReference type="ChEBI" id="CHEBI:18420"/>
        <label>1</label>
    </ligand>
</feature>
<feature type="domain" description="ATP-grasp" evidence="28">
    <location>
        <begin position="175"/>
        <end position="386"/>
    </location>
</feature>
<comment type="pathway">
    <text evidence="18">Glycan biosynthesis.</text>
</comment>
<dbReference type="NCBIfam" id="NF002528">
    <property type="entry name" value="PRK01966.1-4"/>
    <property type="match status" value="1"/>
</dbReference>
<evidence type="ECO:0000256" key="10">
    <source>
        <dbReference type="ARBA" id="ARBA00022741"/>
    </source>
</evidence>
<evidence type="ECO:0000313" key="30">
    <source>
        <dbReference type="Proteomes" id="UP000199039"/>
    </source>
</evidence>
<feature type="binding site" evidence="25">
    <location>
        <position position="353"/>
    </location>
    <ligand>
        <name>Mg(2+)</name>
        <dbReference type="ChEBI" id="CHEBI:18420"/>
        <label>1</label>
    </ligand>
</feature>
<evidence type="ECO:0000256" key="11">
    <source>
        <dbReference type="ARBA" id="ARBA00022840"/>
    </source>
</evidence>
<dbReference type="NCBIfam" id="TIGR01205">
    <property type="entry name" value="D_ala_D_alaTIGR"/>
    <property type="match status" value="1"/>
</dbReference>
<dbReference type="FunFam" id="3.30.470.20:FF:000008">
    <property type="entry name" value="D-alanine--D-alanine ligase"/>
    <property type="match status" value="1"/>
</dbReference>
<feature type="binding site" evidence="25">
    <location>
        <position position="355"/>
    </location>
    <ligand>
        <name>Mg(2+)</name>
        <dbReference type="ChEBI" id="CHEBI:18420"/>
        <label>2</label>
    </ligand>
</feature>
<dbReference type="Proteomes" id="UP000199039">
    <property type="component" value="Unassembled WGS sequence"/>
</dbReference>
<dbReference type="PROSITE" id="PS00843">
    <property type="entry name" value="DALA_DALA_LIGASE_1"/>
    <property type="match status" value="1"/>
</dbReference>
<dbReference type="GO" id="GO:0005829">
    <property type="term" value="C:cytosol"/>
    <property type="evidence" value="ECO:0007669"/>
    <property type="project" value="TreeGrafter"/>
</dbReference>
<dbReference type="InterPro" id="IPR005905">
    <property type="entry name" value="D_ala_D_ala"/>
</dbReference>
<keyword evidence="11 26" id="KW-0067">ATP-binding</keyword>
<dbReference type="EMBL" id="FMYH01000009">
    <property type="protein sequence ID" value="SDD64849.1"/>
    <property type="molecule type" value="Genomic_DNA"/>
</dbReference>
<feature type="binding site" evidence="24">
    <location>
        <begin position="215"/>
        <end position="217"/>
    </location>
    <ligand>
        <name>ATP</name>
        <dbReference type="ChEBI" id="CHEBI:30616"/>
    </ligand>
</feature>
<feature type="active site" evidence="23">
    <location>
        <position position="43"/>
    </location>
</feature>
<feature type="binding site" evidence="24">
    <location>
        <begin position="223"/>
        <end position="224"/>
    </location>
    <ligand>
        <name>ATP</name>
        <dbReference type="ChEBI" id="CHEBI:30616"/>
    </ligand>
</feature>
<dbReference type="UniPathway" id="UPA00219"/>
<dbReference type="SUPFAM" id="SSF56059">
    <property type="entry name" value="Glutathione synthetase ATP-binding domain-like"/>
    <property type="match status" value="1"/>
</dbReference>
<keyword evidence="15 25" id="KW-0464">Manganese</keyword>
<evidence type="ECO:0000256" key="4">
    <source>
        <dbReference type="ARBA" id="ARBA00004752"/>
    </source>
</evidence>
<keyword evidence="16 22" id="KW-0961">Cell wall biogenesis/degradation</keyword>
<evidence type="ECO:0000256" key="15">
    <source>
        <dbReference type="ARBA" id="ARBA00023211"/>
    </source>
</evidence>
<dbReference type="PANTHER" id="PTHR23132:SF25">
    <property type="entry name" value="D-ALANINE--D-ALANINE LIGASE A"/>
    <property type="match status" value="1"/>
</dbReference>
<evidence type="ECO:0000256" key="8">
    <source>
        <dbReference type="ARBA" id="ARBA00022598"/>
    </source>
</evidence>
<evidence type="ECO:0000256" key="25">
    <source>
        <dbReference type="PIRSR" id="PIRSR039102-3"/>
    </source>
</evidence>
<feature type="binding site" evidence="24">
    <location>
        <position position="171"/>
    </location>
    <ligand>
        <name>ATP</name>
        <dbReference type="ChEBI" id="CHEBI:30616"/>
    </ligand>
</feature>
<dbReference type="InterPro" id="IPR013815">
    <property type="entry name" value="ATP_grasp_subdomain_1"/>
</dbReference>
<comment type="catalytic activity">
    <reaction evidence="17 22">
        <text>2 D-alanine + ATP = D-alanyl-D-alanine + ADP + phosphate + H(+)</text>
        <dbReference type="Rhea" id="RHEA:11224"/>
        <dbReference type="ChEBI" id="CHEBI:15378"/>
        <dbReference type="ChEBI" id="CHEBI:30616"/>
        <dbReference type="ChEBI" id="CHEBI:43474"/>
        <dbReference type="ChEBI" id="CHEBI:57416"/>
        <dbReference type="ChEBI" id="CHEBI:57822"/>
        <dbReference type="ChEBI" id="CHEBI:456216"/>
        <dbReference type="EC" id="6.3.2.4"/>
    </reaction>
</comment>
<evidence type="ECO:0000256" key="14">
    <source>
        <dbReference type="ARBA" id="ARBA00022984"/>
    </source>
</evidence>
<organism evidence="29 30">
    <name type="scientific">Sanguibacter gelidistatuariae</name>
    <dbReference type="NCBI Taxonomy" id="1814289"/>
    <lineage>
        <taxon>Bacteria</taxon>
        <taxon>Bacillati</taxon>
        <taxon>Actinomycetota</taxon>
        <taxon>Actinomycetes</taxon>
        <taxon>Micrococcales</taxon>
        <taxon>Sanguibacteraceae</taxon>
        <taxon>Sanguibacter</taxon>
    </lineage>
</organism>
<evidence type="ECO:0000256" key="19">
    <source>
        <dbReference type="ARBA" id="ARBA00068427"/>
    </source>
</evidence>
<dbReference type="GO" id="GO:0046872">
    <property type="term" value="F:metal ion binding"/>
    <property type="evidence" value="ECO:0007669"/>
    <property type="project" value="UniProtKB-KW"/>
</dbReference>
<evidence type="ECO:0000256" key="17">
    <source>
        <dbReference type="ARBA" id="ARBA00047614"/>
    </source>
</evidence>
<evidence type="ECO:0000256" key="22">
    <source>
        <dbReference type="HAMAP-Rule" id="MF_00047"/>
    </source>
</evidence>
<evidence type="ECO:0000256" key="18">
    <source>
        <dbReference type="ARBA" id="ARBA00060592"/>
    </source>
</evidence>
<evidence type="ECO:0000256" key="20">
    <source>
        <dbReference type="ARBA" id="ARBA00076288"/>
    </source>
</evidence>
<evidence type="ECO:0000256" key="3">
    <source>
        <dbReference type="ARBA" id="ARBA00004496"/>
    </source>
</evidence>
<dbReference type="GO" id="GO:0005524">
    <property type="term" value="F:ATP binding"/>
    <property type="evidence" value="ECO:0007669"/>
    <property type="project" value="UniProtKB-UniRule"/>
</dbReference>
<keyword evidence="12 25" id="KW-0460">Magnesium</keyword>
<keyword evidence="30" id="KW-1185">Reference proteome</keyword>
<evidence type="ECO:0000256" key="21">
    <source>
        <dbReference type="ARBA" id="ARBA00077154"/>
    </source>
</evidence>
<dbReference type="InterPro" id="IPR011761">
    <property type="entry name" value="ATP-grasp"/>
</dbReference>
<dbReference type="Pfam" id="PF01820">
    <property type="entry name" value="Dala_Dala_lig_N"/>
    <property type="match status" value="1"/>
</dbReference>
<evidence type="ECO:0000259" key="28">
    <source>
        <dbReference type="PROSITE" id="PS50975"/>
    </source>
</evidence>
<dbReference type="HAMAP" id="MF_00047">
    <property type="entry name" value="Dala_Dala_lig"/>
    <property type="match status" value="1"/>
</dbReference>
<accession>A0A1G6WGD6</accession>
<keyword evidence="10 24" id="KW-0547">Nucleotide-binding</keyword>
<dbReference type="AlphaFoldDB" id="A0A1G6WGD6"/>
<comment type="similarity">
    <text evidence="5 22">Belongs to the D-alanine--D-alanine ligase family.</text>
</comment>
<dbReference type="GO" id="GO:0009252">
    <property type="term" value="P:peptidoglycan biosynthetic process"/>
    <property type="evidence" value="ECO:0007669"/>
    <property type="project" value="UniProtKB-UniRule"/>
</dbReference>
<evidence type="ECO:0000313" key="29">
    <source>
        <dbReference type="EMBL" id="SDD64849.1"/>
    </source>
</evidence>
<evidence type="ECO:0000256" key="13">
    <source>
        <dbReference type="ARBA" id="ARBA00022960"/>
    </source>
</evidence>
<dbReference type="EC" id="6.3.2.4" evidence="6 22"/>
<feature type="binding site" evidence="25">
    <location>
        <position position="353"/>
    </location>
    <ligand>
        <name>Mg(2+)</name>
        <dbReference type="ChEBI" id="CHEBI:18420"/>
        <label>2</label>
    </ligand>
</feature>
<dbReference type="Gene3D" id="3.40.50.20">
    <property type="match status" value="1"/>
</dbReference>
<dbReference type="Gene3D" id="3.30.1490.20">
    <property type="entry name" value="ATP-grasp fold, A domain"/>
    <property type="match status" value="1"/>
</dbReference>
<evidence type="ECO:0000256" key="27">
    <source>
        <dbReference type="SAM" id="MobiDB-lite"/>
    </source>
</evidence>
<keyword evidence="14 22" id="KW-0573">Peptidoglycan synthesis</keyword>
<dbReference type="PIRSF" id="PIRSF039102">
    <property type="entry name" value="Ddl/VanB"/>
    <property type="match status" value="1"/>
</dbReference>
<dbReference type="Pfam" id="PF07478">
    <property type="entry name" value="Dala_Dala_lig_C"/>
    <property type="match status" value="1"/>
</dbReference>
<gene>
    <name evidence="22" type="primary">ddl</name>
    <name evidence="29" type="ORF">SAMN05216410_3635</name>
</gene>
<keyword evidence="8 22" id="KW-0436">Ligase</keyword>
<evidence type="ECO:0000256" key="1">
    <source>
        <dbReference type="ARBA" id="ARBA00001936"/>
    </source>
</evidence>
<comment type="pathway">
    <text evidence="4 22">Cell wall biogenesis; peptidoglycan biosynthesis.</text>
</comment>
<evidence type="ECO:0000256" key="24">
    <source>
        <dbReference type="PIRSR" id="PIRSR039102-2"/>
    </source>
</evidence>
<dbReference type="InterPro" id="IPR011095">
    <property type="entry name" value="Dala_Dala_lig_C"/>
</dbReference>
<comment type="function">
    <text evidence="2 22">Cell wall formation.</text>
</comment>
<dbReference type="PANTHER" id="PTHR23132">
    <property type="entry name" value="D-ALANINE--D-ALANINE LIGASE"/>
    <property type="match status" value="1"/>
</dbReference>
<evidence type="ECO:0000256" key="7">
    <source>
        <dbReference type="ARBA" id="ARBA00022490"/>
    </source>
</evidence>
<evidence type="ECO:0000256" key="2">
    <source>
        <dbReference type="ARBA" id="ARBA00003921"/>
    </source>
</evidence>
<feature type="region of interest" description="Disordered" evidence="27">
    <location>
        <begin position="1"/>
        <end position="25"/>
    </location>
</feature>
<dbReference type="SUPFAM" id="SSF52440">
    <property type="entry name" value="PreATP-grasp domain"/>
    <property type="match status" value="1"/>
</dbReference>
<comment type="cofactor">
    <cofactor evidence="1">
        <name>Mn(2+)</name>
        <dbReference type="ChEBI" id="CHEBI:29035"/>
    </cofactor>
</comment>
<comment type="subcellular location">
    <subcellularLocation>
        <location evidence="3 22">Cytoplasm</location>
    </subcellularLocation>
</comment>
<reference evidence="29 30" key="1">
    <citation type="submission" date="2016-09" db="EMBL/GenBank/DDBJ databases">
        <authorList>
            <person name="Capua I."/>
            <person name="De Benedictis P."/>
            <person name="Joannis T."/>
            <person name="Lombin L.H."/>
            <person name="Cattoli G."/>
        </authorList>
    </citation>
    <scope>NUCLEOTIDE SEQUENCE [LARGE SCALE GENOMIC DNA]</scope>
    <source>
        <strain evidence="29 30">ISLP-3</strain>
    </source>
</reference>
<dbReference type="PROSITE" id="PS50975">
    <property type="entry name" value="ATP_GRASP"/>
    <property type="match status" value="1"/>
</dbReference>
<dbReference type="Gene3D" id="3.30.470.20">
    <property type="entry name" value="ATP-grasp fold, B domain"/>
    <property type="match status" value="1"/>
</dbReference>
<sequence>MPSTPVKSHAMPTVPEPQLPPTSKTTAPRRARVVLLFGGRSGEHVISCATAAGVMRAIDRDRFDVIPVGITRSGQWVVAADDPDLWAISEGHLPEVVATDREVLLPMATGERALRELVPGELPAILGDVDVVFPLLHGPFGEDGTLQGMLELADVRYVGAGVLASAVGMDKHFMKLVLAGQGLPIGPFAVIRPGEWDANPKAWTESIANLGLPVFVKPARAGSSLGISKVNDLADLPAAIAEARKHDPKVIVEAGIVGREIECAVLGGRTGQRPRASLPGEIEVTDLNHDFYTFEAKYLDEASVVLTCPADLPSEIIAEVQDVAVRTFEAVAAEGLSRVDVFVTPTGKVIVNEINTMPGFTPFSMYPRMWEKSGLGYSDLITELLELALERPTGLR</sequence>
<protein>
    <recommendedName>
        <fullName evidence="19 22">D-alanine--D-alanine ligase</fullName>
        <ecNumber evidence="6 22">6.3.2.4</ecNumber>
    </recommendedName>
    <alternativeName>
        <fullName evidence="21 22">D-Ala-D-Ala ligase</fullName>
    </alternativeName>
    <alternativeName>
        <fullName evidence="20 22">D-alanylalanine synthetase</fullName>
    </alternativeName>
</protein>
<name>A0A1G6WGD6_9MICO</name>
<dbReference type="STRING" id="1814289.SAMN05216410_3635"/>
<comment type="cofactor">
    <cofactor evidence="25">
        <name>Mg(2+)</name>
        <dbReference type="ChEBI" id="CHEBI:18420"/>
    </cofactor>
    <cofactor evidence="25">
        <name>Mn(2+)</name>
        <dbReference type="ChEBI" id="CHEBI:29035"/>
    </cofactor>
    <text evidence="25">Binds 2 magnesium or manganese ions per subunit.</text>
</comment>
<keyword evidence="7 22" id="KW-0963">Cytoplasm</keyword>
<feature type="binding site" evidence="24">
    <location>
        <begin position="253"/>
        <end position="260"/>
    </location>
    <ligand>
        <name>ATP</name>
        <dbReference type="ChEBI" id="CHEBI:30616"/>
    </ligand>
</feature>
<evidence type="ECO:0000256" key="5">
    <source>
        <dbReference type="ARBA" id="ARBA00010871"/>
    </source>
</evidence>
<feature type="active site" evidence="23">
    <location>
        <position position="223"/>
    </location>
</feature>
<keyword evidence="9 25" id="KW-0479">Metal-binding</keyword>
<keyword evidence="13 22" id="KW-0133">Cell shape</keyword>
<evidence type="ECO:0000256" key="12">
    <source>
        <dbReference type="ARBA" id="ARBA00022842"/>
    </source>
</evidence>
<dbReference type="GO" id="GO:0071555">
    <property type="term" value="P:cell wall organization"/>
    <property type="evidence" value="ECO:0007669"/>
    <property type="project" value="UniProtKB-KW"/>
</dbReference>
<evidence type="ECO:0000256" key="26">
    <source>
        <dbReference type="PROSITE-ProRule" id="PRU00409"/>
    </source>
</evidence>
<proteinExistence type="inferred from homology"/>